<name>A0A1T4SGI5_9HYPH</name>
<sequence>MRLGIAALVSMVVAAAGAAHAQPAASSAERGMPDQAFFVGAGAGYSFTSFGSQSVYNKGISNVFLNGSQVANGQASGPPVQTFLGGSQSNPSPVVQLGYFQHFANTDWLWGGKASYAYVGSTSSVQNLVIPQYGSSSNGGVSSFNGYSVTGSYSVTLGHQFSLMPFVGRSFGKGFVYAGAGPSLSQVQASINNVVGYATINGKLTDVSGPPQTFSSNNWLIGFAATAGVTYFLTPSWFMDLSYGYSQPGGRTSYINSPFYNPGTGGVSFSGNLIGYYTANVSAHMVALTFNKSF</sequence>
<feature type="chain" id="PRO_5012910880" description="Opacity protein" evidence="1">
    <location>
        <begin position="22"/>
        <end position="294"/>
    </location>
</feature>
<accession>A0A1T4SGI5</accession>
<proteinExistence type="predicted"/>
<evidence type="ECO:0000256" key="1">
    <source>
        <dbReference type="SAM" id="SignalP"/>
    </source>
</evidence>
<reference evidence="3" key="1">
    <citation type="submission" date="2017-02" db="EMBL/GenBank/DDBJ databases">
        <authorList>
            <person name="Varghese N."/>
            <person name="Submissions S."/>
        </authorList>
    </citation>
    <scope>NUCLEOTIDE SEQUENCE [LARGE SCALE GENOMIC DNA]</scope>
    <source>
        <strain evidence="3">ATCC 27094</strain>
    </source>
</reference>
<evidence type="ECO:0000313" key="2">
    <source>
        <dbReference type="EMBL" id="SKA27273.1"/>
    </source>
</evidence>
<dbReference type="RefSeq" id="WP_139374039.1">
    <property type="nucleotide sequence ID" value="NZ_FUWJ01000008.1"/>
</dbReference>
<dbReference type="AlphaFoldDB" id="A0A1T4SGI5"/>
<dbReference type="SUPFAM" id="SSF56925">
    <property type="entry name" value="OMPA-like"/>
    <property type="match status" value="1"/>
</dbReference>
<dbReference type="STRING" id="225324.SAMN02745126_04634"/>
<dbReference type="InterPro" id="IPR011250">
    <property type="entry name" value="OMP/PagP_B-barrel"/>
</dbReference>
<evidence type="ECO:0008006" key="4">
    <source>
        <dbReference type="Google" id="ProtNLM"/>
    </source>
</evidence>
<dbReference type="EMBL" id="FUWJ01000008">
    <property type="protein sequence ID" value="SKA27273.1"/>
    <property type="molecule type" value="Genomic_DNA"/>
</dbReference>
<organism evidence="2 3">
    <name type="scientific">Enhydrobacter aerosaccus</name>
    <dbReference type="NCBI Taxonomy" id="225324"/>
    <lineage>
        <taxon>Bacteria</taxon>
        <taxon>Pseudomonadati</taxon>
        <taxon>Pseudomonadota</taxon>
        <taxon>Alphaproteobacteria</taxon>
        <taxon>Hyphomicrobiales</taxon>
        <taxon>Enhydrobacter</taxon>
    </lineage>
</organism>
<dbReference type="OrthoDB" id="8265874at2"/>
<dbReference type="Proteomes" id="UP000190092">
    <property type="component" value="Unassembled WGS sequence"/>
</dbReference>
<dbReference type="Gene3D" id="2.40.160.20">
    <property type="match status" value="1"/>
</dbReference>
<keyword evidence="3" id="KW-1185">Reference proteome</keyword>
<keyword evidence="1" id="KW-0732">Signal</keyword>
<gene>
    <name evidence="2" type="ORF">SAMN02745126_04634</name>
</gene>
<feature type="signal peptide" evidence="1">
    <location>
        <begin position="1"/>
        <end position="21"/>
    </location>
</feature>
<protein>
    <recommendedName>
        <fullName evidence="4">Opacity protein</fullName>
    </recommendedName>
</protein>
<evidence type="ECO:0000313" key="3">
    <source>
        <dbReference type="Proteomes" id="UP000190092"/>
    </source>
</evidence>